<dbReference type="CDD" id="cd00978">
    <property type="entry name" value="chitosanase_GH46"/>
    <property type="match status" value="1"/>
</dbReference>
<reference evidence="2 3" key="1">
    <citation type="submission" date="2023-04" db="EMBL/GenBank/DDBJ databases">
        <title>Genome of Basidiobolus ranarum AG-B5.</title>
        <authorList>
            <person name="Stajich J.E."/>
            <person name="Carter-House D."/>
            <person name="Gryganskyi A."/>
        </authorList>
    </citation>
    <scope>NUCLEOTIDE SEQUENCE [LARGE SCALE GENOMIC DNA]</scope>
    <source>
        <strain evidence="2 3">AG-B5</strain>
    </source>
</reference>
<feature type="chain" id="PRO_5047011336" description="Lysozyme-like protein" evidence="1">
    <location>
        <begin position="21"/>
        <end position="320"/>
    </location>
</feature>
<dbReference type="Gene3D" id="3.30.386.10">
    <property type="entry name" value="Chitosanase, subunit A, domain 2"/>
    <property type="match status" value="1"/>
</dbReference>
<dbReference type="InterPro" id="IPR000400">
    <property type="entry name" value="Glyco_hydro_46"/>
</dbReference>
<dbReference type="EMBL" id="JASJQH010000044">
    <property type="protein sequence ID" value="KAK9767944.1"/>
    <property type="molecule type" value="Genomic_DNA"/>
</dbReference>
<keyword evidence="1" id="KW-0732">Signal</keyword>
<comment type="caution">
    <text evidence="2">The sequence shown here is derived from an EMBL/GenBank/DDBJ whole genome shotgun (WGS) entry which is preliminary data.</text>
</comment>
<gene>
    <name evidence="2" type="ORF">K7432_001807</name>
</gene>
<evidence type="ECO:0008006" key="4">
    <source>
        <dbReference type="Google" id="ProtNLM"/>
    </source>
</evidence>
<sequence>MTYSLPSLLILVALAASALAEENFCQKEYANTPENCSKFAFTSAKCKDIPPDQRFYDLKDWPAANISKEGKLKAQIITNVFENGNTVFGYPNCEILGDKRGYTCGRVGFTTGTGDALVVINKHSEGTTKPSALSKYTERLKELDQLSLCDNKRNGTTGLESFDKVWIQTACKDASFRLAQDNVNDDMYFTPAMKFAKSVSLETNLGKSIFYDTIVQHGWQVNEEEINIVRIMNLTGQRGNLTEAEYLSKFLLIRRQMLCCYPDNTWPQSADRIVDLQSVLKEKVTSNDLNLTRPLKLPNYGATVTGKEKVNKKSPLCKGY</sequence>
<evidence type="ECO:0000313" key="3">
    <source>
        <dbReference type="Proteomes" id="UP001479436"/>
    </source>
</evidence>
<dbReference type="Pfam" id="PF01374">
    <property type="entry name" value="Glyco_hydro_46"/>
    <property type="match status" value="1"/>
</dbReference>
<organism evidence="2 3">
    <name type="scientific">Basidiobolus ranarum</name>
    <dbReference type="NCBI Taxonomy" id="34480"/>
    <lineage>
        <taxon>Eukaryota</taxon>
        <taxon>Fungi</taxon>
        <taxon>Fungi incertae sedis</taxon>
        <taxon>Zoopagomycota</taxon>
        <taxon>Entomophthoromycotina</taxon>
        <taxon>Basidiobolomycetes</taxon>
        <taxon>Basidiobolales</taxon>
        <taxon>Basidiobolaceae</taxon>
        <taxon>Basidiobolus</taxon>
    </lineage>
</organism>
<accession>A0ABR2X2D4</accession>
<dbReference type="InterPro" id="IPR023099">
    <property type="entry name" value="Glyco_hydro_46_N"/>
</dbReference>
<protein>
    <recommendedName>
        <fullName evidence="4">Lysozyme-like protein</fullName>
    </recommendedName>
</protein>
<keyword evidence="3" id="KW-1185">Reference proteome</keyword>
<dbReference type="SUPFAM" id="SSF53955">
    <property type="entry name" value="Lysozyme-like"/>
    <property type="match status" value="1"/>
</dbReference>
<dbReference type="Proteomes" id="UP001479436">
    <property type="component" value="Unassembled WGS sequence"/>
</dbReference>
<evidence type="ECO:0000313" key="2">
    <source>
        <dbReference type="EMBL" id="KAK9767944.1"/>
    </source>
</evidence>
<dbReference type="Gene3D" id="1.20.141.10">
    <property type="entry name" value="Chitosanase, subunit A, domain 1"/>
    <property type="match status" value="1"/>
</dbReference>
<dbReference type="InterPro" id="IPR023346">
    <property type="entry name" value="Lysozyme-like_dom_sf"/>
</dbReference>
<evidence type="ECO:0000256" key="1">
    <source>
        <dbReference type="SAM" id="SignalP"/>
    </source>
</evidence>
<proteinExistence type="predicted"/>
<name>A0ABR2X2D4_9FUNG</name>
<feature type="signal peptide" evidence="1">
    <location>
        <begin position="1"/>
        <end position="20"/>
    </location>
</feature>